<gene>
    <name evidence="3" type="ORF">SINV_14940</name>
</gene>
<dbReference type="HOGENOM" id="CLU_2032468_0_0_1"/>
<feature type="non-terminal residue" evidence="3">
    <location>
        <position position="122"/>
    </location>
</feature>
<evidence type="ECO:0000313" key="3">
    <source>
        <dbReference type="EMBL" id="EFZ11079.1"/>
    </source>
</evidence>
<sequence length="122" mass="13993">IKAVVHQLRVNFTLVVNLDFNNPSFNRNPRNQDLLSERSKAYSKEKRKKYSAELRAFALTLNFYSTKAYEYHSSADYDGNQYYGYVDLGFNNSTNSSQPIQATSALVFMIVALNAHWKVPIS</sequence>
<feature type="non-terminal residue" evidence="3">
    <location>
        <position position="1"/>
    </location>
</feature>
<evidence type="ECO:0000259" key="1">
    <source>
        <dbReference type="Pfam" id="PF12017"/>
    </source>
</evidence>
<name>E9J7Y1_SOLIN</name>
<dbReference type="Pfam" id="PF21787">
    <property type="entry name" value="TNP-like_RNaseH_N"/>
    <property type="match status" value="1"/>
</dbReference>
<protein>
    <submittedName>
        <fullName evidence="3">Uncharacterized protein</fullName>
    </submittedName>
</protein>
<proteinExistence type="predicted"/>
<dbReference type="InterPro" id="IPR048365">
    <property type="entry name" value="TNP-like_RNaseH_N"/>
</dbReference>
<feature type="domain" description="THAP9-like helix-turn-helix" evidence="1">
    <location>
        <begin position="41"/>
        <end position="71"/>
    </location>
</feature>
<dbReference type="AlphaFoldDB" id="E9J7Y1"/>
<evidence type="ECO:0000259" key="2">
    <source>
        <dbReference type="Pfam" id="PF21787"/>
    </source>
</evidence>
<dbReference type="EMBL" id="GL768666">
    <property type="protein sequence ID" value="EFZ11079.1"/>
    <property type="molecule type" value="Genomic_DNA"/>
</dbReference>
<accession>E9J7Y1</accession>
<dbReference type="InterPro" id="IPR021896">
    <property type="entry name" value="THAP9-like_HTH"/>
</dbReference>
<dbReference type="Pfam" id="PF12017">
    <property type="entry name" value="Tnp_P_element"/>
    <property type="match status" value="1"/>
</dbReference>
<feature type="domain" description="Transposable element P transposase-like RNase H" evidence="2">
    <location>
        <begin position="74"/>
        <end position="122"/>
    </location>
</feature>
<organism>
    <name type="scientific">Solenopsis invicta</name>
    <name type="common">Red imported fire ant</name>
    <name type="synonym">Solenopsis wagneri</name>
    <dbReference type="NCBI Taxonomy" id="13686"/>
    <lineage>
        <taxon>Eukaryota</taxon>
        <taxon>Metazoa</taxon>
        <taxon>Ecdysozoa</taxon>
        <taxon>Arthropoda</taxon>
        <taxon>Hexapoda</taxon>
        <taxon>Insecta</taxon>
        <taxon>Pterygota</taxon>
        <taxon>Neoptera</taxon>
        <taxon>Endopterygota</taxon>
        <taxon>Hymenoptera</taxon>
        <taxon>Apocrita</taxon>
        <taxon>Aculeata</taxon>
        <taxon>Formicoidea</taxon>
        <taxon>Formicidae</taxon>
        <taxon>Myrmicinae</taxon>
        <taxon>Solenopsis</taxon>
    </lineage>
</organism>
<reference evidence="3" key="1">
    <citation type="journal article" date="2011" name="Proc. Natl. Acad. Sci. U.S.A.">
        <title>The genome of the fire ant Solenopsis invicta.</title>
        <authorList>
            <person name="Wurm Y."/>
            <person name="Wang J."/>
            <person name="Riba-Grognuz O."/>
            <person name="Corona M."/>
            <person name="Nygaard S."/>
            <person name="Hunt B.G."/>
            <person name="Ingram K.K."/>
            <person name="Falquet L."/>
            <person name="Nipitwattanaphon M."/>
            <person name="Gotzek D."/>
            <person name="Dijkstra M.B."/>
            <person name="Oettler J."/>
            <person name="Comtesse F."/>
            <person name="Shih C.J."/>
            <person name="Wu W.J."/>
            <person name="Yang C.C."/>
            <person name="Thomas J."/>
            <person name="Beaudoing E."/>
            <person name="Pradervand S."/>
            <person name="Flegel V."/>
            <person name="Cook E.D."/>
            <person name="Fabbretti R."/>
            <person name="Stockinger H."/>
            <person name="Long L."/>
            <person name="Farmerie W.G."/>
            <person name="Oakey J."/>
            <person name="Boomsma J.J."/>
            <person name="Pamilo P."/>
            <person name="Yi S.V."/>
            <person name="Heinze J."/>
            <person name="Goodisman M.A."/>
            <person name="Farinelli L."/>
            <person name="Harshman K."/>
            <person name="Hulo N."/>
            <person name="Cerutti L."/>
            <person name="Xenarios I."/>
            <person name="Shoemaker D."/>
            <person name="Keller L."/>
        </authorList>
    </citation>
    <scope>NUCLEOTIDE SEQUENCE [LARGE SCALE GENOMIC DNA]</scope>
</reference>